<name>A0A9P4NN63_9PEZI</name>
<evidence type="ECO:0000256" key="2">
    <source>
        <dbReference type="SAM" id="Phobius"/>
    </source>
</evidence>
<evidence type="ECO:0000313" key="4">
    <source>
        <dbReference type="EMBL" id="KAF2428890.1"/>
    </source>
</evidence>
<feature type="transmembrane region" description="Helical" evidence="2">
    <location>
        <begin position="128"/>
        <end position="152"/>
    </location>
</feature>
<dbReference type="PANTHER" id="PTHR37013">
    <property type="entry name" value="INTEGRAL MEMBRANE PROTEIN (AFU_ORTHOLOGUE AFUA_1G05950)-RELATED"/>
    <property type="match status" value="1"/>
</dbReference>
<comment type="caution">
    <text evidence="4">The sequence shown here is derived from an EMBL/GenBank/DDBJ whole genome shotgun (WGS) entry which is preliminary data.</text>
</comment>
<dbReference type="Pfam" id="PF24802">
    <property type="entry name" value="DUF7703"/>
    <property type="match status" value="1"/>
</dbReference>
<dbReference type="OrthoDB" id="405906at2759"/>
<keyword evidence="5" id="KW-1185">Reference proteome</keyword>
<feature type="region of interest" description="Disordered" evidence="1">
    <location>
        <begin position="361"/>
        <end position="396"/>
    </location>
</feature>
<feature type="region of interest" description="Disordered" evidence="1">
    <location>
        <begin position="270"/>
        <end position="293"/>
    </location>
</feature>
<keyword evidence="2" id="KW-1133">Transmembrane helix</keyword>
<evidence type="ECO:0000313" key="5">
    <source>
        <dbReference type="Proteomes" id="UP000800235"/>
    </source>
</evidence>
<feature type="compositionally biased region" description="Basic and acidic residues" evidence="1">
    <location>
        <begin position="385"/>
        <end position="396"/>
    </location>
</feature>
<feature type="transmembrane region" description="Helical" evidence="2">
    <location>
        <begin position="95"/>
        <end position="116"/>
    </location>
</feature>
<accession>A0A9P4NN63</accession>
<feature type="transmembrane region" description="Helical" evidence="2">
    <location>
        <begin position="211"/>
        <end position="228"/>
    </location>
</feature>
<organism evidence="4 5">
    <name type="scientific">Tothia fuscella</name>
    <dbReference type="NCBI Taxonomy" id="1048955"/>
    <lineage>
        <taxon>Eukaryota</taxon>
        <taxon>Fungi</taxon>
        <taxon>Dikarya</taxon>
        <taxon>Ascomycota</taxon>
        <taxon>Pezizomycotina</taxon>
        <taxon>Dothideomycetes</taxon>
        <taxon>Pleosporomycetidae</taxon>
        <taxon>Venturiales</taxon>
        <taxon>Cylindrosympodiaceae</taxon>
        <taxon>Tothia</taxon>
    </lineage>
</organism>
<feature type="transmembrane region" description="Helical" evidence="2">
    <location>
        <begin position="29"/>
        <end position="55"/>
    </location>
</feature>
<protein>
    <recommendedName>
        <fullName evidence="3">DUF7703 domain-containing protein</fullName>
    </recommendedName>
</protein>
<sequence length="396" mass="44539">MSDSGTHPSSTKIGPSNGISGGYQGDNKIILASMTAFTAVALYNAVEIIVLIFVVFKKYTGLYFWSLFITTASVIPYQLGAWMKQNRLVDEAEMLTVSLSSLGWFIMVPGQSLVLYSRLHLVTQNERLLKFIFWGIIINAVVLCIPTIVLTYGSNTAAKHIYLPPYAVLEKVQMTIFSIQEFFISGVYLWEVRNILSVVFEGGTRNLMWQLFILNIFIIFLDVALLAVEFCNFYQIQTTLKGMVYSIKLKIEFGVLSKLVKVVTSKSDKNRVASRRPSGPKGSKESLDLESLPSHHTGISSYVYMPKSSSHLLKNSTRTQHYEYSVADESLPPDWNLPTDWRMGSELAQSQQPALVEEITEFKQRRSRRSSITELYPGRLGPRLGELKTEEPKSGG</sequence>
<reference evidence="4" key="1">
    <citation type="journal article" date="2020" name="Stud. Mycol.">
        <title>101 Dothideomycetes genomes: a test case for predicting lifestyles and emergence of pathogens.</title>
        <authorList>
            <person name="Haridas S."/>
            <person name="Albert R."/>
            <person name="Binder M."/>
            <person name="Bloem J."/>
            <person name="Labutti K."/>
            <person name="Salamov A."/>
            <person name="Andreopoulos B."/>
            <person name="Baker S."/>
            <person name="Barry K."/>
            <person name="Bills G."/>
            <person name="Bluhm B."/>
            <person name="Cannon C."/>
            <person name="Castanera R."/>
            <person name="Culley D."/>
            <person name="Daum C."/>
            <person name="Ezra D."/>
            <person name="Gonzalez J."/>
            <person name="Henrissat B."/>
            <person name="Kuo A."/>
            <person name="Liang C."/>
            <person name="Lipzen A."/>
            <person name="Lutzoni F."/>
            <person name="Magnuson J."/>
            <person name="Mondo S."/>
            <person name="Nolan M."/>
            <person name="Ohm R."/>
            <person name="Pangilinan J."/>
            <person name="Park H.-J."/>
            <person name="Ramirez L."/>
            <person name="Alfaro M."/>
            <person name="Sun H."/>
            <person name="Tritt A."/>
            <person name="Yoshinaga Y."/>
            <person name="Zwiers L.-H."/>
            <person name="Turgeon B."/>
            <person name="Goodwin S."/>
            <person name="Spatafora J."/>
            <person name="Crous P."/>
            <person name="Grigoriev I."/>
        </authorList>
    </citation>
    <scope>NUCLEOTIDE SEQUENCE</scope>
    <source>
        <strain evidence="4">CBS 130266</strain>
    </source>
</reference>
<dbReference type="InterPro" id="IPR056120">
    <property type="entry name" value="DUF7703"/>
</dbReference>
<dbReference type="PANTHER" id="PTHR37013:SF3">
    <property type="entry name" value="INTEGRAL MEMBRANE PROTEIN (AFU_ORTHOLOGUE AFUA_1G05950)"/>
    <property type="match status" value="1"/>
</dbReference>
<dbReference type="Proteomes" id="UP000800235">
    <property type="component" value="Unassembled WGS sequence"/>
</dbReference>
<keyword evidence="2" id="KW-0472">Membrane</keyword>
<feature type="transmembrane region" description="Helical" evidence="2">
    <location>
        <begin position="62"/>
        <end position="83"/>
    </location>
</feature>
<keyword evidence="2" id="KW-0812">Transmembrane</keyword>
<proteinExistence type="predicted"/>
<gene>
    <name evidence="4" type="ORF">EJ08DRAFT_650867</name>
</gene>
<evidence type="ECO:0000256" key="1">
    <source>
        <dbReference type="SAM" id="MobiDB-lite"/>
    </source>
</evidence>
<dbReference type="AlphaFoldDB" id="A0A9P4NN63"/>
<feature type="domain" description="DUF7703" evidence="3">
    <location>
        <begin position="33"/>
        <end position="262"/>
    </location>
</feature>
<evidence type="ECO:0000259" key="3">
    <source>
        <dbReference type="Pfam" id="PF24802"/>
    </source>
</evidence>
<dbReference type="EMBL" id="MU007052">
    <property type="protein sequence ID" value="KAF2428890.1"/>
    <property type="molecule type" value="Genomic_DNA"/>
</dbReference>